<name>A0A2U8WHD4_9HYPH</name>
<protein>
    <submittedName>
        <fullName evidence="1">Uncharacterized protein</fullName>
    </submittedName>
</protein>
<dbReference type="RefSeq" id="WP_109896742.1">
    <property type="nucleotide sequence ID" value="NZ_CP029550.1"/>
</dbReference>
<dbReference type="AlphaFoldDB" id="A0A2U8WHD4"/>
<dbReference type="Proteomes" id="UP000245926">
    <property type="component" value="Chromosome"/>
</dbReference>
<organism evidence="1 2">
    <name type="scientific">Methylobacterium durans</name>
    <dbReference type="NCBI Taxonomy" id="2202825"/>
    <lineage>
        <taxon>Bacteria</taxon>
        <taxon>Pseudomonadati</taxon>
        <taxon>Pseudomonadota</taxon>
        <taxon>Alphaproteobacteria</taxon>
        <taxon>Hyphomicrobiales</taxon>
        <taxon>Methylobacteriaceae</taxon>
        <taxon>Methylobacterium</taxon>
    </lineage>
</organism>
<dbReference type="EMBL" id="CP029550">
    <property type="protein sequence ID" value="AWN44736.1"/>
    <property type="molecule type" value="Genomic_DNA"/>
</dbReference>
<sequence>MNELTLLSTDSLPALQTVLDGLGTGQALRLTNTDCDRLFGVNDARMGRVRNFARGHNCIALWDDDGLTFCRQPPAAARWRPPPAGEPRT</sequence>
<dbReference type="KEGG" id="mets:DK389_22735"/>
<proteinExistence type="predicted"/>
<keyword evidence="2" id="KW-1185">Reference proteome</keyword>
<evidence type="ECO:0000313" key="2">
    <source>
        <dbReference type="Proteomes" id="UP000245926"/>
    </source>
</evidence>
<gene>
    <name evidence="1" type="ORF">DK389_22735</name>
</gene>
<evidence type="ECO:0000313" key="1">
    <source>
        <dbReference type="EMBL" id="AWN44736.1"/>
    </source>
</evidence>
<dbReference type="OrthoDB" id="8000929at2"/>
<accession>A0A2U8WHD4</accession>
<reference evidence="2" key="1">
    <citation type="submission" date="2018-05" db="EMBL/GenBank/DDBJ databases">
        <title>Complete Genome Sequence of Methylobacterium sp. 17SD2-17.</title>
        <authorList>
            <person name="Srinivasan S."/>
        </authorList>
    </citation>
    <scope>NUCLEOTIDE SEQUENCE [LARGE SCALE GENOMIC DNA]</scope>
    <source>
        <strain evidence="2">17SD2-17</strain>
    </source>
</reference>